<name>A0ABW1V1L9_9BACL</name>
<dbReference type="Pfam" id="PF13416">
    <property type="entry name" value="SBP_bac_8"/>
    <property type="match status" value="1"/>
</dbReference>
<feature type="compositionally biased region" description="Polar residues" evidence="1">
    <location>
        <begin position="39"/>
        <end position="51"/>
    </location>
</feature>
<dbReference type="PANTHER" id="PTHR43649:SF12">
    <property type="entry name" value="DIACETYLCHITOBIOSE BINDING PROTEIN DASA"/>
    <property type="match status" value="1"/>
</dbReference>
<keyword evidence="2" id="KW-0732">Signal</keyword>
<dbReference type="RefSeq" id="WP_379231478.1">
    <property type="nucleotide sequence ID" value="NZ_JBHSTE010000001.1"/>
</dbReference>
<dbReference type="InterPro" id="IPR006059">
    <property type="entry name" value="SBP"/>
</dbReference>
<accession>A0ABW1V1L9</accession>
<feature type="chain" id="PRO_5046792919" evidence="2">
    <location>
        <begin position="19"/>
        <end position="565"/>
    </location>
</feature>
<reference evidence="4" key="1">
    <citation type="journal article" date="2019" name="Int. J. Syst. Evol. Microbiol.">
        <title>The Global Catalogue of Microorganisms (GCM) 10K type strain sequencing project: providing services to taxonomists for standard genome sequencing and annotation.</title>
        <authorList>
            <consortium name="The Broad Institute Genomics Platform"/>
            <consortium name="The Broad Institute Genome Sequencing Center for Infectious Disease"/>
            <person name="Wu L."/>
            <person name="Ma J."/>
        </authorList>
    </citation>
    <scope>NUCLEOTIDE SEQUENCE [LARGE SCALE GENOMIC DNA]</scope>
    <source>
        <strain evidence="4">PCU 280</strain>
    </source>
</reference>
<gene>
    <name evidence="3" type="ORF">ACFP56_04295</name>
</gene>
<evidence type="ECO:0000256" key="1">
    <source>
        <dbReference type="SAM" id="MobiDB-lite"/>
    </source>
</evidence>
<keyword evidence="4" id="KW-1185">Reference proteome</keyword>
<dbReference type="PROSITE" id="PS51257">
    <property type="entry name" value="PROKAR_LIPOPROTEIN"/>
    <property type="match status" value="1"/>
</dbReference>
<organism evidence="3 4">
    <name type="scientific">Paenibacillus septentrionalis</name>
    <dbReference type="NCBI Taxonomy" id="429342"/>
    <lineage>
        <taxon>Bacteria</taxon>
        <taxon>Bacillati</taxon>
        <taxon>Bacillota</taxon>
        <taxon>Bacilli</taxon>
        <taxon>Bacillales</taxon>
        <taxon>Paenibacillaceae</taxon>
        <taxon>Paenibacillus</taxon>
    </lineage>
</organism>
<evidence type="ECO:0000313" key="3">
    <source>
        <dbReference type="EMBL" id="MFC6331833.1"/>
    </source>
</evidence>
<evidence type="ECO:0000256" key="2">
    <source>
        <dbReference type="SAM" id="SignalP"/>
    </source>
</evidence>
<dbReference type="Proteomes" id="UP001596233">
    <property type="component" value="Unassembled WGS sequence"/>
</dbReference>
<dbReference type="Gene3D" id="3.40.190.10">
    <property type="entry name" value="Periplasmic binding protein-like II"/>
    <property type="match status" value="2"/>
</dbReference>
<dbReference type="EMBL" id="JBHSTE010000001">
    <property type="protein sequence ID" value="MFC6331833.1"/>
    <property type="molecule type" value="Genomic_DNA"/>
</dbReference>
<proteinExistence type="predicted"/>
<dbReference type="SUPFAM" id="SSF53850">
    <property type="entry name" value="Periplasmic binding protein-like II"/>
    <property type="match status" value="1"/>
</dbReference>
<dbReference type="InterPro" id="IPR050490">
    <property type="entry name" value="Bact_solute-bd_prot1"/>
</dbReference>
<protein>
    <submittedName>
        <fullName evidence="3">Extracellular solute-binding protein</fullName>
    </submittedName>
</protein>
<feature type="region of interest" description="Disordered" evidence="1">
    <location>
        <begin position="23"/>
        <end position="57"/>
    </location>
</feature>
<sequence length="565" mass="62835">MRKVLLSLILIMLVSVIAACSGNNGGSTTNSTPPPDGAQSENQTDNESNGSAYKEKYDPPVTISTVWGIDPELKFKNNETIENNVATKWALETLGIEIKSLWSVTDSNNAFQTKMRLSLNSGNDIPDVVTIGDEQLAHELIDSGLFREVGSLFDEYASDTWKQAMALDENVWNPYTRDGKRMGIPVLDYAYNHDYLLWIRQDWLDALKLEAPKTMAELEHVLDQFKNNNPSGLKPNEVTPLSTGTKMSLNTWMGDPSWIFGAFGTLPEQWNLAEDGTLEYGSIHAGMKEGLALLRDWHSKGYIPQEIALWDENQTSVPAVAGTAGIIAGPYWMSGWPLSDTAVNDPAAVWKPYPIPTGPDGKAMRHGTHYTNGVTLISTKMEHPEAFFTYQNYLFDNYADPKEGGVFENGLFKNYDYDIADDGSLLRWDDIPGGYVNAVRYLLVRDGARIPDAQMKALMNLADGKEPVTRLEKEVKASYGVETPSAAVVLLQQEDISFKNMFTGPPTPTMSSKLDYLKKLELTTMNEIIYGNKDINAFDDFVAQWKAEGGDQITAEVNEWYNGVK</sequence>
<evidence type="ECO:0000313" key="4">
    <source>
        <dbReference type="Proteomes" id="UP001596233"/>
    </source>
</evidence>
<feature type="signal peptide" evidence="2">
    <location>
        <begin position="1"/>
        <end position="18"/>
    </location>
</feature>
<dbReference type="PANTHER" id="PTHR43649">
    <property type="entry name" value="ARABINOSE-BINDING PROTEIN-RELATED"/>
    <property type="match status" value="1"/>
</dbReference>
<comment type="caution">
    <text evidence="3">The sequence shown here is derived from an EMBL/GenBank/DDBJ whole genome shotgun (WGS) entry which is preliminary data.</text>
</comment>